<evidence type="ECO:0000313" key="2">
    <source>
        <dbReference type="Proteomes" id="UP000279833"/>
    </source>
</evidence>
<reference evidence="3" key="1">
    <citation type="submission" date="2016-06" db="UniProtKB">
        <authorList>
            <consortium name="WormBaseParasite"/>
        </authorList>
    </citation>
    <scope>IDENTIFICATION</scope>
</reference>
<sequence>MRKLYDTTKKLAGKYSKSEKLIKDKERKPADVTPPTTEGIRLAIKQIKSGKAEGPNDIPPETLKSDIEITEKMRHVLFKKICDEEQVLMEWKKGYPIKIPKKGNVNNRVNCLVIILLSLPGKVFNRVVQRNGKFSWHLTSRSNG</sequence>
<evidence type="ECO:0000313" key="3">
    <source>
        <dbReference type="WBParaSite" id="SCUD_0001214401-mRNA-1"/>
    </source>
</evidence>
<protein>
    <submittedName>
        <fullName evidence="3">Chromo domain-containing protein</fullName>
    </submittedName>
</protein>
<evidence type="ECO:0000313" key="1">
    <source>
        <dbReference type="EMBL" id="VDP47569.1"/>
    </source>
</evidence>
<organism evidence="3">
    <name type="scientific">Schistosoma curassoni</name>
    <dbReference type="NCBI Taxonomy" id="6186"/>
    <lineage>
        <taxon>Eukaryota</taxon>
        <taxon>Metazoa</taxon>
        <taxon>Spiralia</taxon>
        <taxon>Lophotrochozoa</taxon>
        <taxon>Platyhelminthes</taxon>
        <taxon>Trematoda</taxon>
        <taxon>Digenea</taxon>
        <taxon>Strigeidida</taxon>
        <taxon>Schistosomatoidea</taxon>
        <taxon>Schistosomatidae</taxon>
        <taxon>Schistosoma</taxon>
    </lineage>
</organism>
<proteinExistence type="predicted"/>
<gene>
    <name evidence="1" type="ORF">SCUD_LOCUS12144</name>
</gene>
<dbReference type="Proteomes" id="UP000279833">
    <property type="component" value="Unassembled WGS sequence"/>
</dbReference>
<reference evidence="1 2" key="2">
    <citation type="submission" date="2018-11" db="EMBL/GenBank/DDBJ databases">
        <authorList>
            <consortium name="Pathogen Informatics"/>
        </authorList>
    </citation>
    <scope>NUCLEOTIDE SEQUENCE [LARGE SCALE GENOMIC DNA]</scope>
    <source>
        <strain evidence="1">Dakar</strain>
        <strain evidence="2">Dakar, Senegal</strain>
    </source>
</reference>
<dbReference type="WBParaSite" id="SCUD_0001214401-mRNA-1">
    <property type="protein sequence ID" value="SCUD_0001214401-mRNA-1"/>
    <property type="gene ID" value="SCUD_0001214401"/>
</dbReference>
<dbReference type="EMBL" id="UZAK01034895">
    <property type="protein sequence ID" value="VDP47569.1"/>
    <property type="molecule type" value="Genomic_DNA"/>
</dbReference>
<accession>A0A183KAV6</accession>
<keyword evidence="2" id="KW-1185">Reference proteome</keyword>
<dbReference type="AlphaFoldDB" id="A0A183KAV6"/>
<name>A0A183KAV6_9TREM</name>